<evidence type="ECO:0000313" key="1">
    <source>
        <dbReference type="EMBL" id="OCT92834.1"/>
    </source>
</evidence>
<dbReference type="AlphaFoldDB" id="A0A974DIV8"/>
<proteinExistence type="predicted"/>
<dbReference type="Proteomes" id="UP000694892">
    <property type="component" value="Chromosome 2S"/>
</dbReference>
<organism evidence="1 2">
    <name type="scientific">Xenopus laevis</name>
    <name type="common">African clawed frog</name>
    <dbReference type="NCBI Taxonomy" id="8355"/>
    <lineage>
        <taxon>Eukaryota</taxon>
        <taxon>Metazoa</taxon>
        <taxon>Chordata</taxon>
        <taxon>Craniata</taxon>
        <taxon>Vertebrata</taxon>
        <taxon>Euteleostomi</taxon>
        <taxon>Amphibia</taxon>
        <taxon>Batrachia</taxon>
        <taxon>Anura</taxon>
        <taxon>Pipoidea</taxon>
        <taxon>Pipidae</taxon>
        <taxon>Xenopodinae</taxon>
        <taxon>Xenopus</taxon>
        <taxon>Xenopus</taxon>
    </lineage>
</organism>
<gene>
    <name evidence="1" type="ORF">XELAEV_18015899mg</name>
</gene>
<dbReference type="EMBL" id="CM004469">
    <property type="protein sequence ID" value="OCT92834.1"/>
    <property type="molecule type" value="Genomic_DNA"/>
</dbReference>
<accession>A0A974DIV8</accession>
<evidence type="ECO:0000313" key="2">
    <source>
        <dbReference type="Proteomes" id="UP000694892"/>
    </source>
</evidence>
<sequence>MLKASKHHIAKLSADCKIIHLLLAITRGFRSIATCHWARDSLACRGYIWLFLSPPLNCDTVNEFEFAINK</sequence>
<name>A0A974DIV8_XENLA</name>
<reference evidence="2" key="1">
    <citation type="journal article" date="2016" name="Nature">
        <title>Genome evolution in the allotetraploid frog Xenopus laevis.</title>
        <authorList>
            <person name="Session A.M."/>
            <person name="Uno Y."/>
            <person name="Kwon T."/>
            <person name="Chapman J.A."/>
            <person name="Toyoda A."/>
            <person name="Takahashi S."/>
            <person name="Fukui A."/>
            <person name="Hikosaka A."/>
            <person name="Suzuki A."/>
            <person name="Kondo M."/>
            <person name="van Heeringen S.J."/>
            <person name="Quigley I."/>
            <person name="Heinz S."/>
            <person name="Ogino H."/>
            <person name="Ochi H."/>
            <person name="Hellsten U."/>
            <person name="Lyons J.B."/>
            <person name="Simakov O."/>
            <person name="Putnam N."/>
            <person name="Stites J."/>
            <person name="Kuroki Y."/>
            <person name="Tanaka T."/>
            <person name="Michiue T."/>
            <person name="Watanabe M."/>
            <person name="Bogdanovic O."/>
            <person name="Lister R."/>
            <person name="Georgiou G."/>
            <person name="Paranjpe S.S."/>
            <person name="van Kruijsbergen I."/>
            <person name="Shu S."/>
            <person name="Carlson J."/>
            <person name="Kinoshita T."/>
            <person name="Ohta Y."/>
            <person name="Mawaribuchi S."/>
            <person name="Jenkins J."/>
            <person name="Grimwood J."/>
            <person name="Schmutz J."/>
            <person name="Mitros T."/>
            <person name="Mozaffari S.V."/>
            <person name="Suzuki Y."/>
            <person name="Haramoto Y."/>
            <person name="Yamamoto T.S."/>
            <person name="Takagi C."/>
            <person name="Heald R."/>
            <person name="Miller K."/>
            <person name="Haudenschild C."/>
            <person name="Kitzman J."/>
            <person name="Nakayama T."/>
            <person name="Izutsu Y."/>
            <person name="Robert J."/>
            <person name="Fortriede J."/>
            <person name="Burns K."/>
            <person name="Lotay V."/>
            <person name="Karimi K."/>
            <person name="Yasuoka Y."/>
            <person name="Dichmann D.S."/>
            <person name="Flajnik M.F."/>
            <person name="Houston D.W."/>
            <person name="Shendure J."/>
            <person name="DuPasquier L."/>
            <person name="Vize P.D."/>
            <person name="Zorn A.M."/>
            <person name="Ito M."/>
            <person name="Marcotte E.M."/>
            <person name="Wallingford J.B."/>
            <person name="Ito Y."/>
            <person name="Asashima M."/>
            <person name="Ueno N."/>
            <person name="Matsuda Y."/>
            <person name="Veenstra G.J."/>
            <person name="Fujiyama A."/>
            <person name="Harland R.M."/>
            <person name="Taira M."/>
            <person name="Rokhsar D.S."/>
        </authorList>
    </citation>
    <scope>NUCLEOTIDE SEQUENCE [LARGE SCALE GENOMIC DNA]</scope>
    <source>
        <strain evidence="2">J</strain>
    </source>
</reference>
<protein>
    <submittedName>
        <fullName evidence="1">Uncharacterized protein</fullName>
    </submittedName>
</protein>